<accession>A0A0W8F7Z2</accession>
<name>A0A0W8F7Z2_9ZZZZ</name>
<dbReference type="GO" id="GO:0003684">
    <property type="term" value="F:damaged DNA binding"/>
    <property type="evidence" value="ECO:0007669"/>
    <property type="project" value="InterPro"/>
</dbReference>
<evidence type="ECO:0000256" key="1">
    <source>
        <dbReference type="ARBA" id="ARBA00001668"/>
    </source>
</evidence>
<dbReference type="InterPro" id="IPR035937">
    <property type="entry name" value="FPG_N"/>
</dbReference>
<keyword evidence="9 11" id="KW-0326">Glycosidase</keyword>
<dbReference type="InterPro" id="IPR015886">
    <property type="entry name" value="H2TH_FPG"/>
</dbReference>
<dbReference type="PANTHER" id="PTHR22993:SF9">
    <property type="entry name" value="FORMAMIDOPYRIMIDINE-DNA GLYCOSYLASE"/>
    <property type="match status" value="1"/>
</dbReference>
<gene>
    <name evidence="11" type="ORF">ASZ90_013323</name>
</gene>
<dbReference type="PANTHER" id="PTHR22993">
    <property type="entry name" value="FORMAMIDOPYRIMIDINE-DNA GLYCOSYLASE"/>
    <property type="match status" value="1"/>
</dbReference>
<organism evidence="11">
    <name type="scientific">hydrocarbon metagenome</name>
    <dbReference type="NCBI Taxonomy" id="938273"/>
    <lineage>
        <taxon>unclassified sequences</taxon>
        <taxon>metagenomes</taxon>
        <taxon>ecological metagenomes</taxon>
    </lineage>
</organism>
<evidence type="ECO:0000256" key="4">
    <source>
        <dbReference type="ARBA" id="ARBA00022801"/>
    </source>
</evidence>
<evidence type="ECO:0000259" key="10">
    <source>
        <dbReference type="PROSITE" id="PS51068"/>
    </source>
</evidence>
<dbReference type="Pfam" id="PF01149">
    <property type="entry name" value="Fapy_DNA_glyco"/>
    <property type="match status" value="1"/>
</dbReference>
<dbReference type="SUPFAM" id="SSF81624">
    <property type="entry name" value="N-terminal domain of MutM-like DNA repair proteins"/>
    <property type="match status" value="1"/>
</dbReference>
<dbReference type="GO" id="GO:0016829">
    <property type="term" value="F:lyase activity"/>
    <property type="evidence" value="ECO:0007669"/>
    <property type="project" value="UniProtKB-KW"/>
</dbReference>
<dbReference type="SMART" id="SM01232">
    <property type="entry name" value="H2TH"/>
    <property type="match status" value="1"/>
</dbReference>
<evidence type="ECO:0000256" key="8">
    <source>
        <dbReference type="ARBA" id="ARBA00023268"/>
    </source>
</evidence>
<keyword evidence="5" id="KW-0238">DNA-binding</keyword>
<dbReference type="PROSITE" id="PS51068">
    <property type="entry name" value="FPG_CAT"/>
    <property type="match status" value="1"/>
</dbReference>
<dbReference type="GO" id="GO:0008534">
    <property type="term" value="F:oxidized purine nucleobase lesion DNA N-glycosylase activity"/>
    <property type="evidence" value="ECO:0007669"/>
    <property type="project" value="UniProtKB-EC"/>
</dbReference>
<dbReference type="Gene3D" id="1.10.8.50">
    <property type="match status" value="1"/>
</dbReference>
<evidence type="ECO:0000256" key="9">
    <source>
        <dbReference type="ARBA" id="ARBA00023295"/>
    </source>
</evidence>
<dbReference type="SMART" id="SM00898">
    <property type="entry name" value="Fapy_DNA_glyco"/>
    <property type="match status" value="1"/>
</dbReference>
<sequence>MPELPEVESAREYLESAVLCQPIQEVLIRDERILSQVTPVKLNQCLTGKIFRSVQRHGKRLFLELEEDLWLTLHLGMTGWLIYQDMGEVEPAHTRMLIRFQNGRRLAFDDLRIFGEVGLTESPSIFLTEGKIGADALLIDRDDFLKIMRSRRGTIKSLLLNQRLISGIGNLYSDEALFQAGIHPQSRSLDEMQLSLLISIIKEVLRTSISVRADFNRLPEYYLLRHRHHGGRCPRDGALLQHEKLGGRTCYYCPEHQRLADSGPEDER</sequence>
<dbReference type="GO" id="GO:0003906">
    <property type="term" value="F:DNA-(apurinic or apyrimidinic site) endonuclease activity"/>
    <property type="evidence" value="ECO:0007669"/>
    <property type="project" value="InterPro"/>
</dbReference>
<dbReference type="SUPFAM" id="SSF57716">
    <property type="entry name" value="Glucocorticoid receptor-like (DNA-binding domain)"/>
    <property type="match status" value="1"/>
</dbReference>
<keyword evidence="7" id="KW-0456">Lyase</keyword>
<evidence type="ECO:0000313" key="11">
    <source>
        <dbReference type="EMBL" id="KUG17002.1"/>
    </source>
</evidence>
<dbReference type="EC" id="3.2.2.23" evidence="11"/>
<evidence type="ECO:0000256" key="6">
    <source>
        <dbReference type="ARBA" id="ARBA00023204"/>
    </source>
</evidence>
<evidence type="ECO:0000256" key="7">
    <source>
        <dbReference type="ARBA" id="ARBA00023239"/>
    </source>
</evidence>
<keyword evidence="8" id="KW-0511">Multifunctional enzyme</keyword>
<dbReference type="InterPro" id="IPR010979">
    <property type="entry name" value="Ribosomal_uS13-like_H2TH"/>
</dbReference>
<protein>
    <submittedName>
        <fullName evidence="11">Formamidopyrimidine-dna glycosylase</fullName>
        <ecNumber evidence="11">3.2.2.23</ecNumber>
    </submittedName>
</protein>
<dbReference type="AlphaFoldDB" id="A0A0W8F7Z2"/>
<dbReference type="GO" id="GO:0008270">
    <property type="term" value="F:zinc ion binding"/>
    <property type="evidence" value="ECO:0007669"/>
    <property type="project" value="InterPro"/>
</dbReference>
<dbReference type="Pfam" id="PF06831">
    <property type="entry name" value="H2TH"/>
    <property type="match status" value="1"/>
</dbReference>
<reference evidence="11" key="1">
    <citation type="journal article" date="2015" name="Proc. Natl. Acad. Sci. U.S.A.">
        <title>Networks of energetic and metabolic interactions define dynamics in microbial communities.</title>
        <authorList>
            <person name="Embree M."/>
            <person name="Liu J.K."/>
            <person name="Al-Bassam M.M."/>
            <person name="Zengler K."/>
        </authorList>
    </citation>
    <scope>NUCLEOTIDE SEQUENCE</scope>
</reference>
<proteinExistence type="inferred from homology"/>
<keyword evidence="6" id="KW-0234">DNA repair</keyword>
<evidence type="ECO:0000256" key="5">
    <source>
        <dbReference type="ARBA" id="ARBA00023125"/>
    </source>
</evidence>
<comment type="similarity">
    <text evidence="2">Belongs to the FPG family.</text>
</comment>
<dbReference type="GO" id="GO:0006284">
    <property type="term" value="P:base-excision repair"/>
    <property type="evidence" value="ECO:0007669"/>
    <property type="project" value="InterPro"/>
</dbReference>
<evidence type="ECO:0000256" key="2">
    <source>
        <dbReference type="ARBA" id="ARBA00009409"/>
    </source>
</evidence>
<feature type="domain" description="Formamidopyrimidine-DNA glycosylase catalytic" evidence="10">
    <location>
        <begin position="2"/>
        <end position="115"/>
    </location>
</feature>
<dbReference type="EMBL" id="LNQE01001470">
    <property type="protein sequence ID" value="KUG17002.1"/>
    <property type="molecule type" value="Genomic_DNA"/>
</dbReference>
<evidence type="ECO:0000256" key="3">
    <source>
        <dbReference type="ARBA" id="ARBA00022763"/>
    </source>
</evidence>
<keyword evidence="3" id="KW-0227">DNA damage</keyword>
<dbReference type="InterPro" id="IPR012319">
    <property type="entry name" value="FPG_cat"/>
</dbReference>
<keyword evidence="4 11" id="KW-0378">Hydrolase</keyword>
<dbReference type="SUPFAM" id="SSF46946">
    <property type="entry name" value="S13-like H2TH domain"/>
    <property type="match status" value="1"/>
</dbReference>
<comment type="catalytic activity">
    <reaction evidence="1">
        <text>Hydrolysis of DNA containing ring-opened 7-methylguanine residues, releasing 2,6-diamino-4-hydroxy-5-(N-methyl)formamidopyrimidine.</text>
        <dbReference type="EC" id="3.2.2.23"/>
    </reaction>
</comment>
<dbReference type="Gene3D" id="3.20.190.10">
    <property type="entry name" value="MutM-like, N-terminal"/>
    <property type="match status" value="1"/>
</dbReference>
<comment type="caution">
    <text evidence="11">The sequence shown here is derived from an EMBL/GenBank/DDBJ whole genome shotgun (WGS) entry which is preliminary data.</text>
</comment>